<feature type="compositionally biased region" description="Low complexity" evidence="1">
    <location>
        <begin position="68"/>
        <end position="82"/>
    </location>
</feature>
<name>A0AAV4WMB5_CAEEX</name>
<feature type="compositionally biased region" description="Basic and acidic residues" evidence="1">
    <location>
        <begin position="44"/>
        <end position="62"/>
    </location>
</feature>
<dbReference type="EMBL" id="BPLR01016384">
    <property type="protein sequence ID" value="GIY83424.1"/>
    <property type="molecule type" value="Genomic_DNA"/>
</dbReference>
<dbReference type="AlphaFoldDB" id="A0AAV4WMB5"/>
<evidence type="ECO:0000313" key="3">
    <source>
        <dbReference type="Proteomes" id="UP001054945"/>
    </source>
</evidence>
<dbReference type="Proteomes" id="UP001054945">
    <property type="component" value="Unassembled WGS sequence"/>
</dbReference>
<sequence length="89" mass="9895">MKISNKAEFPPHLTPATSFSPRRDPSNPQFCQPPSYPQTSLLIKDGEKSQVCAPERKERSPDKISFISSSQSSGDLQDLGLDCSKRKED</sequence>
<feature type="compositionally biased region" description="Polar residues" evidence="1">
    <location>
        <begin position="15"/>
        <end position="41"/>
    </location>
</feature>
<keyword evidence="3" id="KW-1185">Reference proteome</keyword>
<protein>
    <submittedName>
        <fullName evidence="2">Uncharacterized protein</fullName>
    </submittedName>
</protein>
<evidence type="ECO:0000256" key="1">
    <source>
        <dbReference type="SAM" id="MobiDB-lite"/>
    </source>
</evidence>
<accession>A0AAV4WMB5</accession>
<comment type="caution">
    <text evidence="2">The sequence shown here is derived from an EMBL/GenBank/DDBJ whole genome shotgun (WGS) entry which is preliminary data.</text>
</comment>
<feature type="region of interest" description="Disordered" evidence="1">
    <location>
        <begin position="1"/>
        <end position="89"/>
    </location>
</feature>
<gene>
    <name evidence="2" type="ORF">CEXT_176391</name>
</gene>
<organism evidence="2 3">
    <name type="scientific">Caerostris extrusa</name>
    <name type="common">Bark spider</name>
    <name type="synonym">Caerostris bankana</name>
    <dbReference type="NCBI Taxonomy" id="172846"/>
    <lineage>
        <taxon>Eukaryota</taxon>
        <taxon>Metazoa</taxon>
        <taxon>Ecdysozoa</taxon>
        <taxon>Arthropoda</taxon>
        <taxon>Chelicerata</taxon>
        <taxon>Arachnida</taxon>
        <taxon>Araneae</taxon>
        <taxon>Araneomorphae</taxon>
        <taxon>Entelegynae</taxon>
        <taxon>Araneoidea</taxon>
        <taxon>Araneidae</taxon>
        <taxon>Caerostris</taxon>
    </lineage>
</organism>
<reference evidence="2 3" key="1">
    <citation type="submission" date="2021-06" db="EMBL/GenBank/DDBJ databases">
        <title>Caerostris extrusa draft genome.</title>
        <authorList>
            <person name="Kono N."/>
            <person name="Arakawa K."/>
        </authorList>
    </citation>
    <scope>NUCLEOTIDE SEQUENCE [LARGE SCALE GENOMIC DNA]</scope>
</reference>
<proteinExistence type="predicted"/>
<evidence type="ECO:0000313" key="2">
    <source>
        <dbReference type="EMBL" id="GIY83424.1"/>
    </source>
</evidence>